<keyword evidence="10" id="KW-1185">Reference proteome</keyword>
<dbReference type="Gene3D" id="3.40.47.10">
    <property type="match status" value="1"/>
</dbReference>
<evidence type="ECO:0000259" key="7">
    <source>
        <dbReference type="PROSITE" id="PS50075"/>
    </source>
</evidence>
<feature type="region of interest" description="Disordered" evidence="6">
    <location>
        <begin position="2777"/>
        <end position="2799"/>
    </location>
</feature>
<dbReference type="GO" id="GO:0016705">
    <property type="term" value="F:oxidoreductase activity, acting on paired donors, with incorporation or reduction of molecular oxygen"/>
    <property type="evidence" value="ECO:0007669"/>
    <property type="project" value="InterPro"/>
</dbReference>
<dbReference type="Gene3D" id="3.40.366.10">
    <property type="entry name" value="Malonyl-Coenzyme A Acyl Carrier Protein, domain 2"/>
    <property type="match status" value="1"/>
</dbReference>
<dbReference type="PROSITE" id="PS50075">
    <property type="entry name" value="CARRIER"/>
    <property type="match status" value="2"/>
</dbReference>
<dbReference type="Gene3D" id="3.30.300.30">
    <property type="match status" value="1"/>
</dbReference>
<gene>
    <name evidence="9" type="ORF">JD81_01914</name>
</gene>
<evidence type="ECO:0000313" key="10">
    <source>
        <dbReference type="Proteomes" id="UP000319728"/>
    </source>
</evidence>
<evidence type="ECO:0000259" key="8">
    <source>
        <dbReference type="PROSITE" id="PS52004"/>
    </source>
</evidence>
<feature type="compositionally biased region" description="Basic and acidic residues" evidence="6">
    <location>
        <begin position="2789"/>
        <end position="2799"/>
    </location>
</feature>
<dbReference type="SMART" id="SM00827">
    <property type="entry name" value="PKS_AT"/>
    <property type="match status" value="1"/>
</dbReference>
<dbReference type="PROSITE" id="PS00606">
    <property type="entry name" value="KS3_1"/>
    <property type="match status" value="1"/>
</dbReference>
<feature type="domain" description="Carrier" evidence="7">
    <location>
        <begin position="2260"/>
        <end position="2335"/>
    </location>
</feature>
<dbReference type="SUPFAM" id="SSF47336">
    <property type="entry name" value="ACP-like"/>
    <property type="match status" value="2"/>
</dbReference>
<dbReference type="PROSITE" id="PS00012">
    <property type="entry name" value="PHOSPHOPANTETHEINE"/>
    <property type="match status" value="1"/>
</dbReference>
<dbReference type="InterPro" id="IPR016039">
    <property type="entry name" value="Thiolase-like"/>
</dbReference>
<dbReference type="Gene3D" id="3.30.70.3290">
    <property type="match status" value="1"/>
</dbReference>
<dbReference type="SUPFAM" id="SSF53901">
    <property type="entry name" value="Thiolase-like"/>
    <property type="match status" value="2"/>
</dbReference>
<dbReference type="Gene3D" id="3.40.50.12780">
    <property type="entry name" value="N-terminal domain of ligase-like"/>
    <property type="match status" value="1"/>
</dbReference>
<dbReference type="Pfam" id="PF13193">
    <property type="entry name" value="AMP-binding_C"/>
    <property type="match status" value="1"/>
</dbReference>
<dbReference type="InterPro" id="IPR036661">
    <property type="entry name" value="Luciferase-like_sf"/>
</dbReference>
<feature type="compositionally biased region" description="Low complexity" evidence="6">
    <location>
        <begin position="770"/>
        <end position="783"/>
    </location>
</feature>
<dbReference type="Proteomes" id="UP000319728">
    <property type="component" value="Unassembled WGS sequence"/>
</dbReference>
<proteinExistence type="inferred from homology"/>
<dbReference type="Gene3D" id="1.10.1200.10">
    <property type="entry name" value="ACP-like"/>
    <property type="match status" value="2"/>
</dbReference>
<accession>A0A562WDN9</accession>
<dbReference type="SMART" id="SM00823">
    <property type="entry name" value="PKS_PP"/>
    <property type="match status" value="2"/>
</dbReference>
<dbReference type="InterPro" id="IPR018201">
    <property type="entry name" value="Ketoacyl_synth_AS"/>
</dbReference>
<feature type="region of interest" description="Disordered" evidence="6">
    <location>
        <begin position="869"/>
        <end position="894"/>
    </location>
</feature>
<dbReference type="InterPro" id="IPR014031">
    <property type="entry name" value="Ketoacyl_synth_C"/>
</dbReference>
<dbReference type="InterPro" id="IPR014043">
    <property type="entry name" value="Acyl_transferase_dom"/>
</dbReference>
<protein>
    <submittedName>
        <fullName evidence="9">Amino acid adenylation domain-containing protein/natural product biosynthesis luciferase-like monooxygenase protein</fullName>
    </submittedName>
</protein>
<dbReference type="InterPro" id="IPR006162">
    <property type="entry name" value="Ppantetheine_attach_site"/>
</dbReference>
<dbReference type="GO" id="GO:0005737">
    <property type="term" value="C:cytoplasm"/>
    <property type="evidence" value="ECO:0007669"/>
    <property type="project" value="TreeGrafter"/>
</dbReference>
<evidence type="ECO:0000256" key="5">
    <source>
        <dbReference type="ARBA" id="ARBA00029443"/>
    </source>
</evidence>
<evidence type="ECO:0000256" key="2">
    <source>
        <dbReference type="ARBA" id="ARBA00022450"/>
    </source>
</evidence>
<feature type="compositionally biased region" description="Basic and acidic residues" evidence="6">
    <location>
        <begin position="2351"/>
        <end position="2363"/>
    </location>
</feature>
<dbReference type="InterPro" id="IPR009081">
    <property type="entry name" value="PP-bd_ACP"/>
</dbReference>
<dbReference type="InterPro" id="IPR000873">
    <property type="entry name" value="AMP-dep_synth/lig_dom"/>
</dbReference>
<dbReference type="PANTHER" id="PTHR45527">
    <property type="entry name" value="NONRIBOSOMAL PEPTIDE SYNTHETASE"/>
    <property type="match status" value="1"/>
</dbReference>
<dbReference type="GO" id="GO:0004497">
    <property type="term" value="F:monooxygenase activity"/>
    <property type="evidence" value="ECO:0007669"/>
    <property type="project" value="UniProtKB-KW"/>
</dbReference>
<dbReference type="InterPro" id="IPR016035">
    <property type="entry name" value="Acyl_Trfase/lysoPLipase"/>
</dbReference>
<dbReference type="InterPro" id="IPR001242">
    <property type="entry name" value="Condensation_dom"/>
</dbReference>
<dbReference type="NCBIfam" id="TIGR01733">
    <property type="entry name" value="AA-adenyl-dom"/>
    <property type="match status" value="1"/>
</dbReference>
<keyword evidence="9" id="KW-0560">Oxidoreductase</keyword>
<dbReference type="Pfam" id="PF00668">
    <property type="entry name" value="Condensation"/>
    <property type="match status" value="2"/>
</dbReference>
<keyword evidence="2" id="KW-0596">Phosphopantetheine</keyword>
<evidence type="ECO:0000256" key="1">
    <source>
        <dbReference type="ARBA" id="ARBA00001957"/>
    </source>
</evidence>
<dbReference type="Pfam" id="PF02801">
    <property type="entry name" value="Ketoacyl-synt_C"/>
    <property type="match status" value="1"/>
</dbReference>
<dbReference type="InterPro" id="IPR020841">
    <property type="entry name" value="PKS_Beta-ketoAc_synthase_dom"/>
</dbReference>
<dbReference type="InterPro" id="IPR045851">
    <property type="entry name" value="AMP-bd_C_sf"/>
</dbReference>
<evidence type="ECO:0000256" key="3">
    <source>
        <dbReference type="ARBA" id="ARBA00022553"/>
    </source>
</evidence>
<dbReference type="GO" id="GO:0044550">
    <property type="term" value="P:secondary metabolite biosynthetic process"/>
    <property type="evidence" value="ECO:0007669"/>
    <property type="project" value="TreeGrafter"/>
</dbReference>
<dbReference type="Pfam" id="PF00501">
    <property type="entry name" value="AMP-binding"/>
    <property type="match status" value="1"/>
</dbReference>
<comment type="similarity">
    <text evidence="5">In the C-terminal section; belongs to the NRP synthetase family.</text>
</comment>
<organism evidence="9 10">
    <name type="scientific">Micromonospora sagamiensis</name>
    <dbReference type="NCBI Taxonomy" id="47875"/>
    <lineage>
        <taxon>Bacteria</taxon>
        <taxon>Bacillati</taxon>
        <taxon>Actinomycetota</taxon>
        <taxon>Actinomycetes</taxon>
        <taxon>Micromonosporales</taxon>
        <taxon>Micromonosporaceae</taxon>
        <taxon>Micromonospora</taxon>
    </lineage>
</organism>
<feature type="region of interest" description="Disordered" evidence="6">
    <location>
        <begin position="2339"/>
        <end position="2363"/>
    </location>
</feature>
<dbReference type="InterPro" id="IPR032821">
    <property type="entry name" value="PKS_assoc"/>
</dbReference>
<keyword evidence="3" id="KW-0597">Phosphoprotein</keyword>
<dbReference type="InterPro" id="IPR036736">
    <property type="entry name" value="ACP-like_sf"/>
</dbReference>
<dbReference type="InterPro" id="IPR023213">
    <property type="entry name" value="CAT-like_dom_sf"/>
</dbReference>
<dbReference type="Gene3D" id="3.30.559.10">
    <property type="entry name" value="Chloramphenicol acetyltransferase-like domain"/>
    <property type="match status" value="2"/>
</dbReference>
<dbReference type="SUPFAM" id="SSF52151">
    <property type="entry name" value="FabD/lysophospholipase-like"/>
    <property type="match status" value="1"/>
</dbReference>
<evidence type="ECO:0000313" key="9">
    <source>
        <dbReference type="EMBL" id="TWJ28410.1"/>
    </source>
</evidence>
<dbReference type="GO" id="GO:0043041">
    <property type="term" value="P:amino acid activation for nonribosomal peptide biosynthetic process"/>
    <property type="evidence" value="ECO:0007669"/>
    <property type="project" value="TreeGrafter"/>
</dbReference>
<dbReference type="Pfam" id="PF00698">
    <property type="entry name" value="Acyl_transf_1"/>
    <property type="match status" value="1"/>
</dbReference>
<dbReference type="GO" id="GO:0006633">
    <property type="term" value="P:fatty acid biosynthetic process"/>
    <property type="evidence" value="ECO:0007669"/>
    <property type="project" value="InterPro"/>
</dbReference>
<dbReference type="SUPFAM" id="SSF56801">
    <property type="entry name" value="Acetyl-CoA synthetase-like"/>
    <property type="match status" value="1"/>
</dbReference>
<dbReference type="Pfam" id="PF16197">
    <property type="entry name" value="KAsynt_C_assoc"/>
    <property type="match status" value="1"/>
</dbReference>
<reference evidence="9 10" key="1">
    <citation type="submission" date="2019-07" db="EMBL/GenBank/DDBJ databases">
        <title>R&amp;d 2014.</title>
        <authorList>
            <person name="Klenk H.-P."/>
        </authorList>
    </citation>
    <scope>NUCLEOTIDE SEQUENCE [LARGE SCALE GENOMIC DNA]</scope>
    <source>
        <strain evidence="9 10">DSM 43912</strain>
    </source>
</reference>
<dbReference type="InterPro" id="IPR025110">
    <property type="entry name" value="AMP-bd_C"/>
</dbReference>
<dbReference type="Pfam" id="PF00296">
    <property type="entry name" value="Bac_luciferase"/>
    <property type="match status" value="1"/>
</dbReference>
<dbReference type="NCBIfam" id="TIGR04020">
    <property type="entry name" value="seco_metab_LLM"/>
    <property type="match status" value="1"/>
</dbReference>
<dbReference type="Gene3D" id="3.30.559.30">
    <property type="entry name" value="Nonribosomal peptide synthetase, condensation domain"/>
    <property type="match status" value="2"/>
</dbReference>
<sequence length="2799" mass="296802">MNLYTHHTYLRNNLDAATRADDPATVVGAALGNQPDFLATRVAYRLGLTGPAITVQTACSTSLVAVHLAARALLTGDADLAVAGAAAVHVPQVTGYRHTPGSILSARGRCRPFDAAADGTVGGNGVAAVVLKPYARAVADGDPVYAVLLGSAVNNDGAGKVGFAAPSVTGQVEVIRQALRDAAVPAASVGYVEAHGTGTALGDPVEHHALAEAYASARPFLGSVKANIGHLDSCAGMAGLVKAVLAVRTGRIPPQVNFTRPAVDLTPFTVTTTGTGWPVSDVPRRAAVSALGVGGTNAHVIVEQPPAEVAPPAAGTRTAPGLLPLSAADPAALTALAARHRDHLRAHPDLALADLVTTVGRGRRHLRHRLVARGGSPTALASALDGFVAGTGTPDTLVTGSAVTGPLTLAFPGQGDLRPVLLPLAERFPVVRDVLTEAASAYRDAVGGDLVARLREVPGPAGVDTDLAQPVLVVVGLALAELWRSWGLTPDHVLGHSVGEYTALAVAGALPFADAVRLAAWRGRLMQDELGPGAMLAVLAERVVVDELVAGHPVEVAAVNGPDRHVLAGPPDQVDAVATRAARRGLSTRRLPVTRAFHCAAIEPLRDRLYALAGRVDLRPVRVPVVSTVDGRVREPGWRPDAEHLYRQARGTVEFHAAVRTAVDQGCRTFVEAGPEAALTRMARAARSTGTWVPSQRRGLDPVDGVWQAVAELYCAGAPVDWTALTEDCGGRRVSLPGYPFQRRRYWIDPNPAPAPGSPAPTVRAARQDAAPNTTTPAPVTATEGSAPVAGEPMVDETVLDWVRALTAGKLGLDVTAVGPDETFFALGADSLLLISMSREIDHAHGVRVPIRELFETVDTPRRLAERIIAGTPPPTAPGVAQGGDARPGETVGRGAVGEVVPGNELSAIVHRQLDLMQQQLTLLGAVPVPAPTAATAGDPAEADAARVDAPQVAGDTVDMSLYFFGDYPDQRADNRYGLILDAAQYADTHGFHGVWFPERHFHSFGGIFPNPSVLAAALAVRTSRIRLNAGSVVLPLHHPVRVAEEWSMVDNLSGGRVGLGCAPGWHANDFVFQPENFGRHKQVMYEHLETVRRLWRGEAVAARSGSGDPVDVRLFPRPVQDAPPFFTAIVGNPDSYREAARRDVGVVTNLMTQDVAQLAENVALYRRTRAEHGLDPAGGRVVVLLHTYLGDDLDRVREEAFDPFCAYLRSSFSLLGQVVNSLGLSIDLAGTPDEDVRFVLSRAYRRYCEQRALIGTPESCRPVLDAVLDAGADEIACFVDFGLPAPAVRAGLPFIDALRRATPRRRTPPQVGREEIAPLTPGQRRLWLVEQLHPGTPAYTEAVAVRLRGPLDVAALRDALGDVVARHAPLRATYREVDGEPCQVVRPVVPVELPVRDLTGRAEEPAVAEAMAGESRRVFDLADGPVFAFTLLRFSATAHVLVLAFHHLSTDGGSYAVLTREVSAAYRARVAGTTPRFAALPVSYPELARTAAARRDAVDDGDLRYWRDRFDPPPPTLVLPSDLPRPALPTPAGRSVLTEIPAELTARIRRFSGAERVTPFTTLLSAFGVTLFRFSGQPDLVVGTGFDGRDERTADLVGFFVDTLPLRLDLTGDPTFRDILTRVRASAADAYEHAAVPFDALVRAVAPDREAGRHPLFDVVVEYETGGAFAFDLPGVTAEPLPVGLDKAPVDLMVYLSHDDTVRCHVEYRTEVFDPVTVRRLLDHWIRLLDRLTREPDVPLSRLPEPVEGYAGPYAAPTAERLHDLVLRQATRTPDAPAVVDGGTRWTYRDLRVRAEALAGRIAAAGVGADDLVAVLLPRRAELVAAQLGVLLAGAAFLPLDPDLPPARLAALLADSGARLLVTSATLDHPANPPRLLVEEVADDARPPAGTAPGTRPGAEHLAWCVYTSGSTGRPKGVPVPHRSAVRSVAWHAEALGLAGADVVAHGLGLGFDANLAEIWPALAAGAAVQLVPDEVRADPAALCAWWARHGVTVAFLPAPLAELVFASPVPPPATLRTLVVGGSQLRRRPPAGFPATVVNAYGPTEATIVTTAGPVPADGTGPIDIGVPVAAHRLYVLDPHGRPVPPGAAGELYVGGDGLARGYLDRPAETAAAFPPDPYSPVPGARMYRTGDRVRVRGDRTLEFLGRLDDQVKIAGHRVEPGEAAGVLAGLPGVRQATVVARYDRGDEPYLAAYVVPAGDGEPPAAREARLTAALADRLPPYLVPRAWVLLGALPLGETGKVDVARLPAPEAPVGDQAPQAGVERLVHDAWCAELGVARLPLDAPFFTVGGHSLAAVRLANRLTGLLGTEIGVHRVLQAAGIRAMATALTGTAAVGESTPVGGSTPVEESTRVGESTRVEESAPATYQQELMWHGQRRAPNPAAVHMPVRVALTGDLDVPALRAALDALVARHGALRTRLVERDGTLTQEVLPHRPLVLPVTDVPESDVDAWCVTTGREPFPDDGPWLRARLARLAGDRHVLMLVVHHLNGDGWSIQQLLRELEEAYPAVRTGRPLPRERAGGLRYTGYARRQREAGTPEPVRRYWRKQLVGAPRSVSLPTDRLRPAKLSGDGDEYAFDLSAVLTERVHRAAGPSGSVLPVLASGWALLLGRLTGTTDVVLAAPYAHRDAADVEPVVGLFTSVVPLRVPLAGAVSFADLVARTDRMFLDALRHQPAPIAAIYSAVDPQWRPGEPPPVGTALFGWNPGVPSLRLPGLDTEVVDLGLACARRDLGVVVSPAGPVLRGVVEYSTDLYDRSTVARWCAEYVDQLTAALADPPGYRLPPPERQPDDVRGSGA</sequence>
<dbReference type="PANTHER" id="PTHR45527:SF1">
    <property type="entry name" value="FATTY ACID SYNTHASE"/>
    <property type="match status" value="1"/>
</dbReference>
<dbReference type="InterPro" id="IPR011251">
    <property type="entry name" value="Luciferase-like_dom"/>
</dbReference>
<keyword evidence="9" id="KW-0503">Monooxygenase</keyword>
<evidence type="ECO:0000256" key="6">
    <source>
        <dbReference type="SAM" id="MobiDB-lite"/>
    </source>
</evidence>
<dbReference type="SUPFAM" id="SSF55048">
    <property type="entry name" value="Probable ACP-binding domain of malonyl-CoA ACP transacylase"/>
    <property type="match status" value="1"/>
</dbReference>
<dbReference type="GO" id="GO:0031177">
    <property type="term" value="F:phosphopantetheine binding"/>
    <property type="evidence" value="ECO:0007669"/>
    <property type="project" value="InterPro"/>
</dbReference>
<dbReference type="SUPFAM" id="SSF51679">
    <property type="entry name" value="Bacterial luciferase-like"/>
    <property type="match status" value="1"/>
</dbReference>
<dbReference type="Pfam" id="PF00550">
    <property type="entry name" value="PP-binding"/>
    <property type="match status" value="2"/>
</dbReference>
<dbReference type="InterPro" id="IPR010071">
    <property type="entry name" value="AA_adenyl_dom"/>
</dbReference>
<evidence type="ECO:0000256" key="4">
    <source>
        <dbReference type="ARBA" id="ARBA00022679"/>
    </source>
</evidence>
<dbReference type="InterPro" id="IPR001227">
    <property type="entry name" value="Ac_transferase_dom_sf"/>
</dbReference>
<dbReference type="InterPro" id="IPR024011">
    <property type="entry name" value="Biosynth_lucif-like_mOase_dom"/>
</dbReference>
<dbReference type="CDD" id="cd19531">
    <property type="entry name" value="LCL_NRPS-like"/>
    <property type="match status" value="2"/>
</dbReference>
<dbReference type="InterPro" id="IPR020806">
    <property type="entry name" value="PKS_PP-bd"/>
</dbReference>
<comment type="cofactor">
    <cofactor evidence="1">
        <name>pantetheine 4'-phosphate</name>
        <dbReference type="ChEBI" id="CHEBI:47942"/>
    </cofactor>
</comment>
<dbReference type="InterPro" id="IPR014030">
    <property type="entry name" value="Ketoacyl_synth_N"/>
</dbReference>
<feature type="region of interest" description="Disordered" evidence="6">
    <location>
        <begin position="750"/>
        <end position="789"/>
    </location>
</feature>
<comment type="caution">
    <text evidence="9">The sequence shown here is derived from an EMBL/GenBank/DDBJ whole genome shotgun (WGS) entry which is preliminary data.</text>
</comment>
<dbReference type="InterPro" id="IPR042099">
    <property type="entry name" value="ANL_N_sf"/>
</dbReference>
<feature type="domain" description="Ketosynthase family 3 (KS3)" evidence="8">
    <location>
        <begin position="1"/>
        <end position="304"/>
    </location>
</feature>
<dbReference type="InterPro" id="IPR016036">
    <property type="entry name" value="Malonyl_transacylase_ACP-bd"/>
</dbReference>
<dbReference type="SUPFAM" id="SSF52777">
    <property type="entry name" value="CoA-dependent acyltransferases"/>
    <property type="match status" value="4"/>
</dbReference>
<dbReference type="SMART" id="SM00825">
    <property type="entry name" value="PKS_KS"/>
    <property type="match status" value="1"/>
</dbReference>
<feature type="domain" description="Carrier" evidence="7">
    <location>
        <begin position="794"/>
        <end position="872"/>
    </location>
</feature>
<dbReference type="Gene3D" id="3.20.20.30">
    <property type="entry name" value="Luciferase-like domain"/>
    <property type="match status" value="1"/>
</dbReference>
<dbReference type="PROSITE" id="PS52004">
    <property type="entry name" value="KS3_2"/>
    <property type="match status" value="1"/>
</dbReference>
<dbReference type="Pfam" id="PF00109">
    <property type="entry name" value="ketoacyl-synt"/>
    <property type="match status" value="1"/>
</dbReference>
<name>A0A562WDN9_9ACTN</name>
<keyword evidence="4" id="KW-0808">Transferase</keyword>
<dbReference type="CDD" id="cd05930">
    <property type="entry name" value="A_NRPS"/>
    <property type="match status" value="1"/>
</dbReference>
<dbReference type="EMBL" id="VLLP01000001">
    <property type="protein sequence ID" value="TWJ28410.1"/>
    <property type="molecule type" value="Genomic_DNA"/>
</dbReference>
<dbReference type="GO" id="GO:0004315">
    <property type="term" value="F:3-oxoacyl-[acyl-carrier-protein] synthase activity"/>
    <property type="evidence" value="ECO:0007669"/>
    <property type="project" value="InterPro"/>
</dbReference>
<dbReference type="CDD" id="cd00833">
    <property type="entry name" value="PKS"/>
    <property type="match status" value="1"/>
</dbReference>